<feature type="coiled-coil region" evidence="1">
    <location>
        <begin position="93"/>
        <end position="142"/>
    </location>
</feature>
<feature type="compositionally biased region" description="Basic and acidic residues" evidence="2">
    <location>
        <begin position="9"/>
        <end position="21"/>
    </location>
</feature>
<sequence length="624" mass="72552">MIQGTASDGIDRELARVRAERSSGLPTDFRGPTDFQQRAANNNNNNALSSQANVSEFRPRGYEHHGRLGSDDGDAAEAGKRPWYIPGKGSAVEREVRAENERLKKQLKEAKRRRVIEFQEARDEQRALNVEARQQLEEEHRRQCLNLEMSVKEQSIKNQELLRQHSQELDRRQASLQQQHSSTIGQIQQHHLVEKREAWTKQQQEQRQLEVKHEERCRSLLERQGQQHEADIRHLQERHQQGLEEMKQRHIQYCKTLQSEHVAAMQEAELQHEDSTQKLKHNHTKQVTELEAEFDQKLTALQQELEHERHEWEARRSREVKYLKDQLEHLNSAIVSSDGDFYNAKTFSTVGMPQKSDDLLKGSFQGLEKLVDDLSRLALNVKRKMWPDEMLEALRGPHEPRMLKQAIVQDLVWCLLYDFVFVNPYRMFGKGGEELQKQWLMSCGKGMSFTHYKKPKQDEPDYVVSDPNIEDSRRNWPVPGFRAERWRYTTLGECHTILIDTVPKVMTERVRLKAGYIQNMAELAKEIQAVLADIVLLTADARKKVEKLSRDASKLWLEYGRHRCRIVVRLPGDETTDVQKRKAELQKKTMTLTLSPILGRYGNNTGSDMDIYTVIGGGETLKVP</sequence>
<dbReference type="EMBL" id="JAVRRL010000006">
    <property type="protein sequence ID" value="KAK5116991.1"/>
    <property type="molecule type" value="Genomic_DNA"/>
</dbReference>
<feature type="compositionally biased region" description="Basic and acidic residues" evidence="2">
    <location>
        <begin position="57"/>
        <end position="70"/>
    </location>
</feature>
<dbReference type="Proteomes" id="UP001310890">
    <property type="component" value="Unassembled WGS sequence"/>
</dbReference>
<evidence type="ECO:0000256" key="1">
    <source>
        <dbReference type="SAM" id="Coils"/>
    </source>
</evidence>
<evidence type="ECO:0000256" key="2">
    <source>
        <dbReference type="SAM" id="MobiDB-lite"/>
    </source>
</evidence>
<dbReference type="AlphaFoldDB" id="A0AAN7TQC3"/>
<feature type="region of interest" description="Disordered" evidence="2">
    <location>
        <begin position="1"/>
        <end position="86"/>
    </location>
</feature>
<evidence type="ECO:0000313" key="3">
    <source>
        <dbReference type="EMBL" id="KAK5116991.1"/>
    </source>
</evidence>
<gene>
    <name evidence="3" type="ORF">LTR62_006712</name>
</gene>
<organism evidence="3 4">
    <name type="scientific">Meristemomyces frigidus</name>
    <dbReference type="NCBI Taxonomy" id="1508187"/>
    <lineage>
        <taxon>Eukaryota</taxon>
        <taxon>Fungi</taxon>
        <taxon>Dikarya</taxon>
        <taxon>Ascomycota</taxon>
        <taxon>Pezizomycotina</taxon>
        <taxon>Dothideomycetes</taxon>
        <taxon>Dothideomycetidae</taxon>
        <taxon>Mycosphaerellales</taxon>
        <taxon>Teratosphaeriaceae</taxon>
        <taxon>Meristemomyces</taxon>
    </lineage>
</organism>
<keyword evidence="1" id="KW-0175">Coiled coil</keyword>
<protein>
    <submittedName>
        <fullName evidence="3">Uncharacterized protein</fullName>
    </submittedName>
</protein>
<name>A0AAN7TQC3_9PEZI</name>
<accession>A0AAN7TQC3</accession>
<evidence type="ECO:0000313" key="4">
    <source>
        <dbReference type="Proteomes" id="UP001310890"/>
    </source>
</evidence>
<reference evidence="3" key="1">
    <citation type="submission" date="2023-08" db="EMBL/GenBank/DDBJ databases">
        <title>Black Yeasts Isolated from many extreme environments.</title>
        <authorList>
            <person name="Coleine C."/>
            <person name="Stajich J.E."/>
            <person name="Selbmann L."/>
        </authorList>
    </citation>
    <scope>NUCLEOTIDE SEQUENCE</scope>
    <source>
        <strain evidence="3">CCFEE 5401</strain>
    </source>
</reference>
<proteinExistence type="predicted"/>
<comment type="caution">
    <text evidence="3">The sequence shown here is derived from an EMBL/GenBank/DDBJ whole genome shotgun (WGS) entry which is preliminary data.</text>
</comment>